<dbReference type="EMBL" id="FOQE01000001">
    <property type="protein sequence ID" value="SFH51110.1"/>
    <property type="molecule type" value="Genomic_DNA"/>
</dbReference>
<gene>
    <name evidence="4" type="ORF">SAMN04489868_10127</name>
</gene>
<dbReference type="AlphaFoldDB" id="A0A1I3AM67"/>
<evidence type="ECO:0000256" key="1">
    <source>
        <dbReference type="ARBA" id="ARBA00005662"/>
    </source>
</evidence>
<feature type="domain" description="Capsule synthesis protein CapA" evidence="3">
    <location>
        <begin position="59"/>
        <end position="304"/>
    </location>
</feature>
<dbReference type="Proteomes" id="UP000198668">
    <property type="component" value="Unassembled WGS sequence"/>
</dbReference>
<evidence type="ECO:0000256" key="2">
    <source>
        <dbReference type="SAM" id="MobiDB-lite"/>
    </source>
</evidence>
<dbReference type="Pfam" id="PF09587">
    <property type="entry name" value="PGA_cap"/>
    <property type="match status" value="1"/>
</dbReference>
<evidence type="ECO:0000313" key="4">
    <source>
        <dbReference type="EMBL" id="SFH51110.1"/>
    </source>
</evidence>
<evidence type="ECO:0000259" key="3">
    <source>
        <dbReference type="SMART" id="SM00854"/>
    </source>
</evidence>
<dbReference type="SUPFAM" id="SSF56300">
    <property type="entry name" value="Metallo-dependent phosphatases"/>
    <property type="match status" value="1"/>
</dbReference>
<dbReference type="SMART" id="SM00854">
    <property type="entry name" value="PGA_cap"/>
    <property type="match status" value="1"/>
</dbReference>
<feature type="compositionally biased region" description="Basic and acidic residues" evidence="2">
    <location>
        <begin position="27"/>
        <end position="42"/>
    </location>
</feature>
<comment type="similarity">
    <text evidence="1">Belongs to the CapA family.</text>
</comment>
<dbReference type="InterPro" id="IPR029052">
    <property type="entry name" value="Metallo-depent_PP-like"/>
</dbReference>
<proteinExistence type="inferred from homology"/>
<sequence>MKRLGILLISAILAGCQFGETGTSDSSTEKSSEQQTEQEKVTGSEQADLSVSLPDKQVSFVAVGDNLIHSPIYKDAQKEENAYDFKPIYQFVEEDIQQADLAFINQETILGGVQLGLSGYPAFNTPEDMAEDLHDLGFDLVNGGTNHSLDKGTKGITNALQTWAQYPDTLFTGIFDSQEKRDEVPTIEQNDITFSLLSYTYGTNGIEPQHSYLVNYFDEDQINQDIKKAKSVSDVVLISAHWGDEHAFEPNDFQKKYAKVFADAGADVVIGTHSHTIQPIEWVEGKEGNETLVAYSLGNFLAATTSNKNLLGGMLSFDVTEEEDDKVVENVHWTPTVVYYATGENKDLDKRRDFMIYPLKDYTEEIAQHHALANEDGEDVSPEYFEQLTEKVIDARYLTPAE</sequence>
<dbReference type="InterPro" id="IPR019079">
    <property type="entry name" value="Capsule_synth_CapA"/>
</dbReference>
<organism evidence="4 5">
    <name type="scientific">Pisciglobus halotolerans</name>
    <dbReference type="NCBI Taxonomy" id="745365"/>
    <lineage>
        <taxon>Bacteria</taxon>
        <taxon>Bacillati</taxon>
        <taxon>Bacillota</taxon>
        <taxon>Bacilli</taxon>
        <taxon>Lactobacillales</taxon>
        <taxon>Carnobacteriaceae</taxon>
    </lineage>
</organism>
<dbReference type="PROSITE" id="PS51257">
    <property type="entry name" value="PROKAR_LIPOPROTEIN"/>
    <property type="match status" value="1"/>
</dbReference>
<dbReference type="RefSeq" id="WP_092090692.1">
    <property type="nucleotide sequence ID" value="NZ_FOQE01000001.1"/>
</dbReference>
<dbReference type="PANTHER" id="PTHR33393:SF12">
    <property type="entry name" value="CAPSULE BIOSYNTHESIS PROTEIN CAPA"/>
    <property type="match status" value="1"/>
</dbReference>
<dbReference type="OrthoDB" id="9810906at2"/>
<protein>
    <submittedName>
        <fullName evidence="4">Poly-gamma-glutamate synthesis protein (Capsule biosynthesis protein)</fullName>
    </submittedName>
</protein>
<accession>A0A1I3AM67</accession>
<keyword evidence="5" id="KW-1185">Reference proteome</keyword>
<dbReference type="Gene3D" id="3.60.21.10">
    <property type="match status" value="1"/>
</dbReference>
<dbReference type="CDD" id="cd07381">
    <property type="entry name" value="MPP_CapA"/>
    <property type="match status" value="1"/>
</dbReference>
<name>A0A1I3AM67_9LACT</name>
<reference evidence="4 5" key="1">
    <citation type="submission" date="2016-10" db="EMBL/GenBank/DDBJ databases">
        <authorList>
            <person name="de Groot N.N."/>
        </authorList>
    </citation>
    <scope>NUCLEOTIDE SEQUENCE [LARGE SCALE GENOMIC DNA]</scope>
    <source>
        <strain evidence="4 5">DSM 27630</strain>
    </source>
</reference>
<dbReference type="InterPro" id="IPR052169">
    <property type="entry name" value="CW_Biosynth-Accessory"/>
</dbReference>
<feature type="region of interest" description="Disordered" evidence="2">
    <location>
        <begin position="21"/>
        <end position="48"/>
    </location>
</feature>
<dbReference type="PANTHER" id="PTHR33393">
    <property type="entry name" value="POLYGLUTAMINE SYNTHESIS ACCESSORY PROTEIN RV0574C-RELATED"/>
    <property type="match status" value="1"/>
</dbReference>
<evidence type="ECO:0000313" key="5">
    <source>
        <dbReference type="Proteomes" id="UP000198668"/>
    </source>
</evidence>